<evidence type="ECO:0000313" key="5">
    <source>
        <dbReference type="EMBL" id="MCL6270265.1"/>
    </source>
</evidence>
<dbReference type="EMBL" id="JAMFLX010000011">
    <property type="protein sequence ID" value="MCL6270265.1"/>
    <property type="molecule type" value="Genomic_DNA"/>
</dbReference>
<name>A0ABT0PG20_9GAMM</name>
<gene>
    <name evidence="5" type="ORF">M3P05_10060</name>
</gene>
<dbReference type="Pfam" id="PF08706">
    <property type="entry name" value="D5_N"/>
    <property type="match status" value="1"/>
</dbReference>
<keyword evidence="3" id="KW-0067">ATP-binding</keyword>
<dbReference type="InterPro" id="IPR036977">
    <property type="entry name" value="DNA_primase_Znf_CHC2"/>
</dbReference>
<evidence type="ECO:0000256" key="1">
    <source>
        <dbReference type="ARBA" id="ARBA00022741"/>
    </source>
</evidence>
<dbReference type="InterPro" id="IPR027417">
    <property type="entry name" value="P-loop_NTPase"/>
</dbReference>
<dbReference type="NCBIfam" id="NF005477">
    <property type="entry name" value="PRK07078.1"/>
    <property type="match status" value="1"/>
</dbReference>
<dbReference type="PROSITE" id="PS51206">
    <property type="entry name" value="SF3_HELICASE_1"/>
    <property type="match status" value="1"/>
</dbReference>
<keyword evidence="2" id="KW-0378">Hydrolase</keyword>
<dbReference type="InterPro" id="IPR045455">
    <property type="entry name" value="NrS-1_pol-like_helicase"/>
</dbReference>
<protein>
    <submittedName>
        <fullName evidence="5">Phage/plasmid primase, P4 family</fullName>
    </submittedName>
</protein>
<sequence length="771" mass="86264">MTDYLDFNDAPVIPDEQAQRERKISVTEVKQRLIERLPDYIEYLLPNAVRHEEYYCVGNANGEKGQSLNICIAGDKIGLWHDFATGEHGDMFHLTQANQHMEFPEALRFVANWLGVEAKLPRTEPAPSKKQKIKAKLEDLGPHTGKWDYLDGNGKLIACVYRYDTPDGKEFRPWDVKAGKHRAPSPRPLYNQQGIKNANGVVLVEGEKCSQALIDAGICATTAMNGAKAPVNKTDWSPLKGKGVLIWPDNDQPGRDYAEAAAQAILKVGAESCAILIPPAGKPAKWDAADALKEQDHLGNPFDIPGFLSSGERSPVELDGEEDLDIPARQPLLTDDDLTLAFNRLYGNDWRYCEQWGKWFAWTGQRWSQDQVLYVLHLSRGLCRKAASLAETDRQSTRLASNGTIQNVVKLARSAPCHATVSDSWDQDPWLLNTPGGVVDLKTGELREHDRDDLMIKMTTATPEGECPLWLQFLDDVTAGDQALVDYLQRVVGYCLTGVTSEHALFFLHGGGANGKSVFVHVLMSILGNYAANAPVETFMESRTEKHPTDLASLQGARYVSSVETEQGKRWNESKLKTLTGGDKISARFMRQDFFEYTPQFKLVIAGNHKPMIRNVDEAMTRRLHLIPFLVKVPDKKKDKSLSNKLLKERNGILAWAVEGCLQWQEQGINPPASVKKASREYFEGEDILGQWLEERCEIDRSKREEVSKLYADWQEWGEKNGEFVGSVKRFSQLMQARKFAACRFGGGGRGLAGVSLKPKPFVKYGGYPVD</sequence>
<dbReference type="InterPro" id="IPR006500">
    <property type="entry name" value="Helicase_put_C_phage/plasmid"/>
</dbReference>
<dbReference type="PANTHER" id="PTHR35372">
    <property type="entry name" value="ATP BINDING PROTEIN-RELATED"/>
    <property type="match status" value="1"/>
</dbReference>
<organism evidence="5 6">
    <name type="scientific">Parendozoicomonas callyspongiae</name>
    <dbReference type="NCBI Taxonomy" id="2942213"/>
    <lineage>
        <taxon>Bacteria</taxon>
        <taxon>Pseudomonadati</taxon>
        <taxon>Pseudomonadota</taxon>
        <taxon>Gammaproteobacteria</taxon>
        <taxon>Oceanospirillales</taxon>
        <taxon>Endozoicomonadaceae</taxon>
        <taxon>Parendozoicomonas</taxon>
    </lineage>
</organism>
<dbReference type="InterPro" id="IPR014015">
    <property type="entry name" value="Helicase_SF3_DNA-vir"/>
</dbReference>
<dbReference type="Gene3D" id="3.90.580.10">
    <property type="entry name" value="Zinc finger, CHC2-type domain"/>
    <property type="match status" value="1"/>
</dbReference>
<dbReference type="InterPro" id="IPR014818">
    <property type="entry name" value="Phage/plasmid_primase_P4_C"/>
</dbReference>
<dbReference type="PANTHER" id="PTHR35372:SF2">
    <property type="entry name" value="SF3 HELICASE DOMAIN-CONTAINING PROTEIN"/>
    <property type="match status" value="1"/>
</dbReference>
<dbReference type="NCBIfam" id="TIGR01613">
    <property type="entry name" value="primase_Cterm"/>
    <property type="match status" value="1"/>
</dbReference>
<proteinExistence type="predicted"/>
<dbReference type="InterPro" id="IPR051620">
    <property type="entry name" value="ORF904-like_C"/>
</dbReference>
<dbReference type="CDD" id="cd01029">
    <property type="entry name" value="TOPRIM_primases"/>
    <property type="match status" value="1"/>
</dbReference>
<dbReference type="Gene3D" id="3.40.50.300">
    <property type="entry name" value="P-loop containing nucleotide triphosphate hydrolases"/>
    <property type="match status" value="1"/>
</dbReference>
<comment type="caution">
    <text evidence="5">The sequence shown here is derived from an EMBL/GenBank/DDBJ whole genome shotgun (WGS) entry which is preliminary data.</text>
</comment>
<dbReference type="Gene3D" id="3.40.1360.10">
    <property type="match status" value="1"/>
</dbReference>
<dbReference type="SUPFAM" id="SSF57783">
    <property type="entry name" value="Zinc beta-ribbon"/>
    <property type="match status" value="1"/>
</dbReference>
<keyword evidence="6" id="KW-1185">Reference proteome</keyword>
<evidence type="ECO:0000256" key="3">
    <source>
        <dbReference type="ARBA" id="ARBA00022840"/>
    </source>
</evidence>
<dbReference type="InterPro" id="IPR034154">
    <property type="entry name" value="TOPRIM_DnaG/twinkle"/>
</dbReference>
<evidence type="ECO:0000259" key="4">
    <source>
        <dbReference type="PROSITE" id="PS51206"/>
    </source>
</evidence>
<evidence type="ECO:0000256" key="2">
    <source>
        <dbReference type="ARBA" id="ARBA00022801"/>
    </source>
</evidence>
<dbReference type="SMART" id="SM00885">
    <property type="entry name" value="D5_N"/>
    <property type="match status" value="1"/>
</dbReference>
<reference evidence="5 6" key="1">
    <citation type="submission" date="2022-05" db="EMBL/GenBank/DDBJ databases">
        <authorList>
            <person name="Park J.-S."/>
        </authorList>
    </citation>
    <scope>NUCLEOTIDE SEQUENCE [LARGE SCALE GENOMIC DNA]</scope>
    <source>
        <strain evidence="5 6">2012CJ34-2</strain>
    </source>
</reference>
<evidence type="ECO:0000313" key="6">
    <source>
        <dbReference type="Proteomes" id="UP001203338"/>
    </source>
</evidence>
<dbReference type="Proteomes" id="UP001203338">
    <property type="component" value="Unassembled WGS sequence"/>
</dbReference>
<keyword evidence="1" id="KW-0547">Nucleotide-binding</keyword>
<dbReference type="Pfam" id="PF19263">
    <property type="entry name" value="DUF5906"/>
    <property type="match status" value="1"/>
</dbReference>
<feature type="domain" description="SF3 helicase" evidence="4">
    <location>
        <begin position="483"/>
        <end position="642"/>
    </location>
</feature>
<dbReference type="RefSeq" id="WP_249699440.1">
    <property type="nucleotide sequence ID" value="NZ_JAMFLX010000011.1"/>
</dbReference>
<accession>A0ABT0PG20</accession>